<organism evidence="7 8">
    <name type="scientific">Psychromicrobium lacuslunae</name>
    <dbReference type="NCBI Taxonomy" id="1618207"/>
    <lineage>
        <taxon>Bacteria</taxon>
        <taxon>Bacillati</taxon>
        <taxon>Actinomycetota</taxon>
        <taxon>Actinomycetes</taxon>
        <taxon>Micrococcales</taxon>
        <taxon>Micrococcaceae</taxon>
        <taxon>Psychromicrobium</taxon>
    </lineage>
</organism>
<dbReference type="FunFam" id="3.90.1030.10:FF:000001">
    <property type="entry name" value="50S ribosomal protein L17"/>
    <property type="match status" value="1"/>
</dbReference>
<dbReference type="GO" id="GO:0003735">
    <property type="term" value="F:structural constituent of ribosome"/>
    <property type="evidence" value="ECO:0007669"/>
    <property type="project" value="InterPro"/>
</dbReference>
<evidence type="ECO:0000313" key="7">
    <source>
        <dbReference type="EMBL" id="AJT41682.1"/>
    </source>
</evidence>
<keyword evidence="8" id="KW-1185">Reference proteome</keyword>
<dbReference type="InterPro" id="IPR000456">
    <property type="entry name" value="Ribosomal_bL17"/>
</dbReference>
<dbReference type="NCBIfam" id="TIGR00059">
    <property type="entry name" value="L17"/>
    <property type="match status" value="1"/>
</dbReference>
<dbReference type="Proteomes" id="UP000061839">
    <property type="component" value="Chromosome"/>
</dbReference>
<dbReference type="Gene3D" id="3.90.1030.10">
    <property type="entry name" value="Ribosomal protein L17"/>
    <property type="match status" value="1"/>
</dbReference>
<feature type="compositionally biased region" description="Acidic residues" evidence="6">
    <location>
        <begin position="224"/>
        <end position="239"/>
    </location>
</feature>
<dbReference type="KEGG" id="ari:UM93_09470"/>
<dbReference type="PANTHER" id="PTHR14413">
    <property type="entry name" value="RIBOSOMAL PROTEIN L17"/>
    <property type="match status" value="1"/>
</dbReference>
<dbReference type="InterPro" id="IPR047859">
    <property type="entry name" value="Ribosomal_bL17_CS"/>
</dbReference>
<dbReference type="InterPro" id="IPR036373">
    <property type="entry name" value="Ribosomal_bL17_sf"/>
</dbReference>
<accession>A0A0D4BZ15</accession>
<evidence type="ECO:0000256" key="2">
    <source>
        <dbReference type="ARBA" id="ARBA00022980"/>
    </source>
</evidence>
<evidence type="ECO:0000256" key="6">
    <source>
        <dbReference type="SAM" id="MobiDB-lite"/>
    </source>
</evidence>
<comment type="similarity">
    <text evidence="1 4 5">Belongs to the bacterial ribosomal protein bL17 family.</text>
</comment>
<dbReference type="OrthoDB" id="9809073at2"/>
<dbReference type="RefSeq" id="WP_045075210.1">
    <property type="nucleotide sequence ID" value="NZ_CP011005.1"/>
</dbReference>
<dbReference type="PROSITE" id="PS01167">
    <property type="entry name" value="RIBOSOMAL_L17"/>
    <property type="match status" value="1"/>
</dbReference>
<gene>
    <name evidence="4" type="primary">rplQ</name>
    <name evidence="7" type="ORF">UM93_09470</name>
</gene>
<evidence type="ECO:0000256" key="3">
    <source>
        <dbReference type="ARBA" id="ARBA00023274"/>
    </source>
</evidence>
<dbReference type="Pfam" id="PF01196">
    <property type="entry name" value="Ribosomal_L17"/>
    <property type="match status" value="1"/>
</dbReference>
<comment type="subunit">
    <text evidence="4">Part of the 50S ribosomal subunit. Contacts protein L32.</text>
</comment>
<dbReference type="GO" id="GO:0022625">
    <property type="term" value="C:cytosolic large ribosomal subunit"/>
    <property type="evidence" value="ECO:0007669"/>
    <property type="project" value="TreeGrafter"/>
</dbReference>
<dbReference type="PATRIC" id="fig|1618207.4.peg.1917"/>
<dbReference type="GO" id="GO:0006412">
    <property type="term" value="P:translation"/>
    <property type="evidence" value="ECO:0007669"/>
    <property type="project" value="UniProtKB-UniRule"/>
</dbReference>
<evidence type="ECO:0000256" key="5">
    <source>
        <dbReference type="RuleBase" id="RU000660"/>
    </source>
</evidence>
<dbReference type="STRING" id="1618207.UM93_09470"/>
<dbReference type="SUPFAM" id="SSF64263">
    <property type="entry name" value="Prokaryotic ribosomal protein L17"/>
    <property type="match status" value="1"/>
</dbReference>
<dbReference type="EMBL" id="CP011005">
    <property type="protein sequence ID" value="AJT41682.1"/>
    <property type="molecule type" value="Genomic_DNA"/>
</dbReference>
<protein>
    <recommendedName>
        <fullName evidence="4">Large ribosomal subunit protein bL17</fullName>
    </recommendedName>
</protein>
<dbReference type="PANTHER" id="PTHR14413:SF16">
    <property type="entry name" value="LARGE RIBOSOMAL SUBUNIT PROTEIN BL17M"/>
    <property type="match status" value="1"/>
</dbReference>
<dbReference type="AlphaFoldDB" id="A0A0D4BZ15"/>
<evidence type="ECO:0000313" key="8">
    <source>
        <dbReference type="Proteomes" id="UP000061839"/>
    </source>
</evidence>
<proteinExistence type="inferred from homology"/>
<dbReference type="HOGENOM" id="CLU_074407_0_0_11"/>
<dbReference type="HAMAP" id="MF_01368">
    <property type="entry name" value="Ribosomal_bL17"/>
    <property type="match status" value="1"/>
</dbReference>
<evidence type="ECO:0000256" key="1">
    <source>
        <dbReference type="ARBA" id="ARBA00008777"/>
    </source>
</evidence>
<name>A0A0D4BZ15_9MICC</name>
<evidence type="ECO:0000256" key="4">
    <source>
        <dbReference type="HAMAP-Rule" id="MF_01368"/>
    </source>
</evidence>
<reference evidence="7 8" key="1">
    <citation type="journal article" date="2015" name="Genome Announc.">
        <title>Complete Genome Sequencing of Protease-Producing Novel Arthrobacter sp. Strain IHBB 11108 Using PacBio Single-Molecule Real-Time Sequencing Technology.</title>
        <authorList>
            <person name="Kiran S."/>
            <person name="Swarnkar M.K."/>
            <person name="Pal M."/>
            <person name="Thakur R."/>
            <person name="Tewari R."/>
            <person name="Singh A.K."/>
            <person name="Gulati A."/>
        </authorList>
    </citation>
    <scope>NUCLEOTIDE SEQUENCE [LARGE SCALE GENOMIC DNA]</scope>
    <source>
        <strain evidence="7 8">IHBB 11108</strain>
    </source>
</reference>
<keyword evidence="3 4" id="KW-0687">Ribonucleoprotein</keyword>
<sequence length="239" mass="25782">MPTPTKGPRLGGGPAHERLMLANLAASLFEHKRITTTETKAKRLRPYAERLITFAKRGDLASRRRVLGVISNKSIVHELFTDIAEAVEKREGGYTRITKIGNRKGDNAPMAVIELVLEPVSPKQAVVAEAETAKAAKPAKLVETEVADEAAAESSEDAPKYAGSHAVLEDANEAPEGFDIKGNEDSMKYHVPGSRWYDQTVAEVWFATAEDAKAAGFVPAGGEDAQEEADEAEGQEEAK</sequence>
<feature type="region of interest" description="Disordered" evidence="6">
    <location>
        <begin position="216"/>
        <end position="239"/>
    </location>
</feature>
<keyword evidence="2 4" id="KW-0689">Ribosomal protein</keyword>